<evidence type="ECO:0000256" key="1">
    <source>
        <dbReference type="SAM" id="MobiDB-lite"/>
    </source>
</evidence>
<dbReference type="RefSeq" id="XP_021882604.1">
    <property type="nucleotide sequence ID" value="XM_022026482.1"/>
</dbReference>
<sequence>MGVSYDGAVRRAALDDGHYDAPNSLDDAPRSNVDCDHSAKSGRVTKEDVEYDADIEGVVIGMAIFDSCDDAGQNNIELVMVGNADDNDVHEALMRDDDYYCRLHADSEPDLDSGLDKGPDGGAVIVVLPFTCDEDNGPGDRGLLKDEEALL</sequence>
<evidence type="ECO:0000313" key="3">
    <source>
        <dbReference type="Proteomes" id="UP000193648"/>
    </source>
</evidence>
<evidence type="ECO:0000313" key="2">
    <source>
        <dbReference type="EMBL" id="ORZ20064.1"/>
    </source>
</evidence>
<dbReference type="EMBL" id="MCFF01000013">
    <property type="protein sequence ID" value="ORZ20064.1"/>
    <property type="molecule type" value="Genomic_DNA"/>
</dbReference>
<proteinExistence type="predicted"/>
<dbReference type="Proteomes" id="UP000193648">
    <property type="component" value="Unassembled WGS sequence"/>
</dbReference>
<feature type="compositionally biased region" description="Basic and acidic residues" evidence="1">
    <location>
        <begin position="27"/>
        <end position="41"/>
    </location>
</feature>
<dbReference type="GeneID" id="33568325"/>
<gene>
    <name evidence="2" type="ORF">BCR41DRAFT_369737</name>
</gene>
<keyword evidence="3" id="KW-1185">Reference proteome</keyword>
<organism evidence="2 3">
    <name type="scientific">Lobosporangium transversale</name>
    <dbReference type="NCBI Taxonomy" id="64571"/>
    <lineage>
        <taxon>Eukaryota</taxon>
        <taxon>Fungi</taxon>
        <taxon>Fungi incertae sedis</taxon>
        <taxon>Mucoromycota</taxon>
        <taxon>Mortierellomycotina</taxon>
        <taxon>Mortierellomycetes</taxon>
        <taxon>Mortierellales</taxon>
        <taxon>Mortierellaceae</taxon>
        <taxon>Lobosporangium</taxon>
    </lineage>
</organism>
<dbReference type="AlphaFoldDB" id="A0A1Y2GRA4"/>
<dbReference type="InParanoid" id="A0A1Y2GRA4"/>
<accession>A0A1Y2GRA4</accession>
<comment type="caution">
    <text evidence="2">The sequence shown here is derived from an EMBL/GenBank/DDBJ whole genome shotgun (WGS) entry which is preliminary data.</text>
</comment>
<name>A0A1Y2GRA4_9FUNG</name>
<protein>
    <submittedName>
        <fullName evidence="2">Uncharacterized protein</fullName>
    </submittedName>
</protein>
<reference evidence="2 3" key="1">
    <citation type="submission" date="2016-07" db="EMBL/GenBank/DDBJ databases">
        <title>Pervasive Adenine N6-methylation of Active Genes in Fungi.</title>
        <authorList>
            <consortium name="DOE Joint Genome Institute"/>
            <person name="Mondo S.J."/>
            <person name="Dannebaum R.O."/>
            <person name="Kuo R.C."/>
            <person name="Labutti K."/>
            <person name="Haridas S."/>
            <person name="Kuo A."/>
            <person name="Salamov A."/>
            <person name="Ahrendt S.R."/>
            <person name="Lipzen A."/>
            <person name="Sullivan W."/>
            <person name="Andreopoulos W.B."/>
            <person name="Clum A."/>
            <person name="Lindquist E."/>
            <person name="Daum C."/>
            <person name="Ramamoorthy G.K."/>
            <person name="Gryganskyi A."/>
            <person name="Culley D."/>
            <person name="Magnuson J.K."/>
            <person name="James T.Y."/>
            <person name="O'Malley M.A."/>
            <person name="Stajich J.E."/>
            <person name="Spatafora J.W."/>
            <person name="Visel A."/>
            <person name="Grigoriev I.V."/>
        </authorList>
    </citation>
    <scope>NUCLEOTIDE SEQUENCE [LARGE SCALE GENOMIC DNA]</scope>
    <source>
        <strain evidence="2 3">NRRL 3116</strain>
    </source>
</reference>
<feature type="region of interest" description="Disordered" evidence="1">
    <location>
        <begin position="16"/>
        <end position="41"/>
    </location>
</feature>